<dbReference type="GeneID" id="27326788"/>
<gene>
    <name evidence="6" type="ORF">PV10_08943</name>
</gene>
<feature type="compositionally biased region" description="Pro residues" evidence="3">
    <location>
        <begin position="644"/>
        <end position="655"/>
    </location>
</feature>
<dbReference type="Proteomes" id="UP000054302">
    <property type="component" value="Unassembled WGS sequence"/>
</dbReference>
<dbReference type="InterPro" id="IPR031160">
    <property type="entry name" value="F_BAR_dom"/>
</dbReference>
<feature type="region of interest" description="Disordered" evidence="3">
    <location>
        <begin position="341"/>
        <end position="667"/>
    </location>
</feature>
<feature type="compositionally biased region" description="Low complexity" evidence="3">
    <location>
        <begin position="398"/>
        <end position="414"/>
    </location>
</feature>
<dbReference type="PROSITE" id="PS51741">
    <property type="entry name" value="F_BAR"/>
    <property type="match status" value="1"/>
</dbReference>
<feature type="compositionally biased region" description="Polar residues" evidence="3">
    <location>
        <begin position="526"/>
        <end position="542"/>
    </location>
</feature>
<evidence type="ECO:0000259" key="4">
    <source>
        <dbReference type="PROSITE" id="PS50238"/>
    </source>
</evidence>
<accession>A0A0D1ZRG4</accession>
<evidence type="ECO:0000256" key="1">
    <source>
        <dbReference type="ARBA" id="ARBA00022468"/>
    </source>
</evidence>
<dbReference type="Pfam" id="PF00620">
    <property type="entry name" value="RhoGAP"/>
    <property type="match status" value="1"/>
</dbReference>
<feature type="compositionally biased region" description="Polar residues" evidence="3">
    <location>
        <begin position="464"/>
        <end position="486"/>
    </location>
</feature>
<dbReference type="OMA" id="DSGWQAR"/>
<dbReference type="PROSITE" id="PS50238">
    <property type="entry name" value="RHOGAP"/>
    <property type="match status" value="1"/>
</dbReference>
<dbReference type="Gene3D" id="1.10.555.10">
    <property type="entry name" value="Rho GTPase activation protein"/>
    <property type="match status" value="1"/>
</dbReference>
<dbReference type="Pfam" id="PF00611">
    <property type="entry name" value="FCH"/>
    <property type="match status" value="1"/>
</dbReference>
<dbReference type="InterPro" id="IPR000198">
    <property type="entry name" value="RhoGAP_dom"/>
</dbReference>
<feature type="compositionally biased region" description="Polar residues" evidence="3">
    <location>
        <begin position="567"/>
        <end position="577"/>
    </location>
</feature>
<keyword evidence="2" id="KW-0175">Coiled coil</keyword>
<feature type="compositionally biased region" description="Polar residues" evidence="3">
    <location>
        <begin position="383"/>
        <end position="396"/>
    </location>
</feature>
<sequence length="876" mass="94351">MAAVADSSFGAHDPKSPRSPVLNRDNDLPPVPAPAASNGDSDPTQRQNIRQVLSSDIGINTLLTRLKQSISSTRDYALFLKDRSVLEEKHATGLKRLAQNAQHNITRPESRQGSYATVYQEIARMNERLAEQGLVFSSTLHAMSEELYDLASNSEKGRKHWKQFGLNAERRVQDAELAMDKAKGKYYSLAEQFDKVKTGERTSGKFGIKKNAAQHEEELQRKVETADSDYASKTQYAQTQQHELLSTLRPQTINALQDLIYETDAALASHVQKFAVQSEKLLLGYGLNITPLKAQSSSGMPVQKSLRELAASIDNEHDFADYVLAFTNQAEARPNEIKYEKHPSFATRQQQQSQFGGYGPGAEPHPSNPPQYGGYHSSPPPQSQGQFGSYQETSYDNHGGQQQYPPQQPHHPAGFGYGSGSQSRPAPEDQLPFQSQAPARPPQQARQQSFGPPQLPQIDGLGSGQFSGQSTGVVSADSPSSHNRNVSLPFGSQVGGAVHPARGASLGPQGESGDAAGPPQDRSDSPGPNSISDPRHQASSSAFGPGPWSTPPPHLASEIRPAGTGYPPQQQGITNSARGGAPPVAPESAGQTGPQAGPPAGTAGPGAYGNTGLGREVQDSSRTQAPPGARGPNGSTESHTRMPEPFPVATPPAKPPGGQRTTGPPTNPIFGVSLDELFRRDESAVPTIVYQCIQAVDLYGLDTEGIYRISGSANHIMEIRQKFDQDATQVDFRSAASFYNDIASVTTLLKHFLRDLPDPLLTNAQYSAYIQAAKIEDEIVRRDSIHALVNALPDPNYATLRVLALHLNRVANHSDRNKMTHGNLAIVFAPTLMGQGKSGPNSTPTSPNTDIADAGWQAKVVETILVNTLQIFDDDE</sequence>
<proteinExistence type="predicted"/>
<dbReference type="InterPro" id="IPR027267">
    <property type="entry name" value="AH/BAR_dom_sf"/>
</dbReference>
<feature type="region of interest" description="Disordered" evidence="3">
    <location>
        <begin position="1"/>
        <end position="45"/>
    </location>
</feature>
<dbReference type="SMART" id="SM00324">
    <property type="entry name" value="RhoGAP"/>
    <property type="match status" value="1"/>
</dbReference>
<feature type="compositionally biased region" description="Polar residues" evidence="3">
    <location>
        <begin position="346"/>
        <end position="355"/>
    </location>
</feature>
<dbReference type="GO" id="GO:0005938">
    <property type="term" value="C:cell cortex"/>
    <property type="evidence" value="ECO:0007669"/>
    <property type="project" value="UniProtKB-ARBA"/>
</dbReference>
<dbReference type="PANTHER" id="PTHR23176">
    <property type="entry name" value="RHO/RAC/CDC GTPASE-ACTIVATING PROTEIN"/>
    <property type="match status" value="1"/>
</dbReference>
<keyword evidence="1" id="KW-0343">GTPase activation</keyword>
<organism evidence="6 7">
    <name type="scientific">Exophiala mesophila</name>
    <name type="common">Black yeast-like fungus</name>
    <dbReference type="NCBI Taxonomy" id="212818"/>
    <lineage>
        <taxon>Eukaryota</taxon>
        <taxon>Fungi</taxon>
        <taxon>Dikarya</taxon>
        <taxon>Ascomycota</taxon>
        <taxon>Pezizomycotina</taxon>
        <taxon>Eurotiomycetes</taxon>
        <taxon>Chaetothyriomycetidae</taxon>
        <taxon>Chaetothyriales</taxon>
        <taxon>Herpotrichiellaceae</taxon>
        <taxon>Exophiala</taxon>
    </lineage>
</organism>
<dbReference type="VEuPathDB" id="FungiDB:PV10_08943"/>
<feature type="domain" description="Rho-GAP" evidence="4">
    <location>
        <begin position="672"/>
        <end position="872"/>
    </location>
</feature>
<feature type="compositionally biased region" description="Gly residues" evidence="3">
    <location>
        <begin position="603"/>
        <end position="612"/>
    </location>
</feature>
<reference evidence="6 7" key="1">
    <citation type="submission" date="2015-01" db="EMBL/GenBank/DDBJ databases">
        <title>The Genome Sequence of Exophiala mesophila CBS40295.</title>
        <authorList>
            <consortium name="The Broad Institute Genomics Platform"/>
            <person name="Cuomo C."/>
            <person name="de Hoog S."/>
            <person name="Gorbushina A."/>
            <person name="Stielow B."/>
            <person name="Teixiera M."/>
            <person name="Abouelleil A."/>
            <person name="Chapman S.B."/>
            <person name="Priest M."/>
            <person name="Young S.K."/>
            <person name="Wortman J."/>
            <person name="Nusbaum C."/>
            <person name="Birren B."/>
        </authorList>
    </citation>
    <scope>NUCLEOTIDE SEQUENCE [LARGE SCALE GENOMIC DNA]</scope>
    <source>
        <strain evidence="6 7">CBS 40295</strain>
    </source>
</reference>
<dbReference type="Gene3D" id="1.20.1270.60">
    <property type="entry name" value="Arfaptin homology (AH) domain/BAR domain"/>
    <property type="match status" value="1"/>
</dbReference>
<dbReference type="SUPFAM" id="SSF48350">
    <property type="entry name" value="GTPase activation domain, GAP"/>
    <property type="match status" value="1"/>
</dbReference>
<feature type="compositionally biased region" description="Low complexity" evidence="3">
    <location>
        <begin position="432"/>
        <end position="450"/>
    </location>
</feature>
<evidence type="ECO:0000313" key="6">
    <source>
        <dbReference type="EMBL" id="KIV89368.1"/>
    </source>
</evidence>
<dbReference type="PANTHER" id="PTHR23176:SF136">
    <property type="entry name" value="RHO GTPASE ACTIVATOR (RGD1)"/>
    <property type="match status" value="1"/>
</dbReference>
<evidence type="ECO:0000256" key="2">
    <source>
        <dbReference type="PROSITE-ProRule" id="PRU01077"/>
    </source>
</evidence>
<dbReference type="InterPro" id="IPR008936">
    <property type="entry name" value="Rho_GTPase_activation_prot"/>
</dbReference>
<dbReference type="GO" id="GO:0007165">
    <property type="term" value="P:signal transduction"/>
    <property type="evidence" value="ECO:0007669"/>
    <property type="project" value="InterPro"/>
</dbReference>
<evidence type="ECO:0000256" key="3">
    <source>
        <dbReference type="SAM" id="MobiDB-lite"/>
    </source>
</evidence>
<feature type="compositionally biased region" description="Low complexity" evidence="3">
    <location>
        <begin position="589"/>
        <end position="602"/>
    </location>
</feature>
<dbReference type="SUPFAM" id="SSF103657">
    <property type="entry name" value="BAR/IMD domain-like"/>
    <property type="match status" value="1"/>
</dbReference>
<dbReference type="RefSeq" id="XP_016220942.1">
    <property type="nucleotide sequence ID" value="XM_016374031.1"/>
</dbReference>
<dbReference type="InterPro" id="IPR050729">
    <property type="entry name" value="Rho-GAP"/>
</dbReference>
<evidence type="ECO:0008006" key="8">
    <source>
        <dbReference type="Google" id="ProtNLM"/>
    </source>
</evidence>
<evidence type="ECO:0000313" key="7">
    <source>
        <dbReference type="Proteomes" id="UP000054302"/>
    </source>
</evidence>
<name>A0A0D1ZRG4_EXOME</name>
<feature type="domain" description="F-BAR" evidence="5">
    <location>
        <begin position="47"/>
        <end position="318"/>
    </location>
</feature>
<keyword evidence="7" id="KW-1185">Reference proteome</keyword>
<dbReference type="OrthoDB" id="437889at2759"/>
<dbReference type="InterPro" id="IPR001060">
    <property type="entry name" value="FCH_dom"/>
</dbReference>
<dbReference type="STRING" id="212818.A0A0D1ZRG4"/>
<protein>
    <recommendedName>
        <fullName evidence="8">Rho-GAP domain-containing protein</fullName>
    </recommendedName>
</protein>
<dbReference type="EMBL" id="KN847525">
    <property type="protein sequence ID" value="KIV89368.1"/>
    <property type="molecule type" value="Genomic_DNA"/>
</dbReference>
<dbReference type="GO" id="GO:0005096">
    <property type="term" value="F:GTPase activator activity"/>
    <property type="evidence" value="ECO:0007669"/>
    <property type="project" value="UniProtKB-KW"/>
</dbReference>
<dbReference type="SMART" id="SM00055">
    <property type="entry name" value="FCH"/>
    <property type="match status" value="1"/>
</dbReference>
<evidence type="ECO:0000259" key="5">
    <source>
        <dbReference type="PROSITE" id="PS51741"/>
    </source>
</evidence>
<dbReference type="AlphaFoldDB" id="A0A0D1ZRG4"/>